<evidence type="ECO:0000313" key="8">
    <source>
        <dbReference type="EMBL" id="AHA96559.1"/>
    </source>
</evidence>
<keyword evidence="3 6" id="KW-0812">Transmembrane</keyword>
<dbReference type="PANTHER" id="PTHR11360:SF284">
    <property type="entry name" value="EG:103B4.3 PROTEIN-RELATED"/>
    <property type="match status" value="1"/>
</dbReference>
<dbReference type="NCBIfam" id="NF038246">
    <property type="entry name" value="bile_salt_MFS"/>
    <property type="match status" value="1"/>
</dbReference>
<dbReference type="PROSITE" id="PS50850">
    <property type="entry name" value="MFS"/>
    <property type="match status" value="1"/>
</dbReference>
<feature type="transmembrane region" description="Helical" evidence="6">
    <location>
        <begin position="147"/>
        <end position="166"/>
    </location>
</feature>
<feature type="transmembrane region" description="Helical" evidence="6">
    <location>
        <begin position="55"/>
        <end position="75"/>
    </location>
</feature>
<feature type="transmembrane region" description="Helical" evidence="6">
    <location>
        <begin position="20"/>
        <end position="43"/>
    </location>
</feature>
<dbReference type="InterPro" id="IPR036259">
    <property type="entry name" value="MFS_trans_sf"/>
</dbReference>
<evidence type="ECO:0000256" key="2">
    <source>
        <dbReference type="ARBA" id="ARBA00022448"/>
    </source>
</evidence>
<feature type="transmembrane region" description="Helical" evidence="6">
    <location>
        <begin position="342"/>
        <end position="361"/>
    </location>
</feature>
<feature type="transmembrane region" description="Helical" evidence="6">
    <location>
        <begin position="186"/>
        <end position="207"/>
    </location>
</feature>
<dbReference type="SUPFAM" id="SSF103473">
    <property type="entry name" value="MFS general substrate transporter"/>
    <property type="match status" value="1"/>
</dbReference>
<evidence type="ECO:0000256" key="1">
    <source>
        <dbReference type="ARBA" id="ARBA00004651"/>
    </source>
</evidence>
<dbReference type="RefSeq" id="WP_023599039.1">
    <property type="nucleotide sequence ID" value="NC_022909.1"/>
</dbReference>
<evidence type="ECO:0000256" key="4">
    <source>
        <dbReference type="ARBA" id="ARBA00022989"/>
    </source>
</evidence>
<keyword evidence="4 6" id="KW-1133">Transmembrane helix</keyword>
<gene>
    <name evidence="8" type="ORF">T285_00340</name>
</gene>
<organism evidence="8 9">
    <name type="scientific">Lactobacillus johnsonii N6.2</name>
    <dbReference type="NCBI Taxonomy" id="1408186"/>
    <lineage>
        <taxon>Bacteria</taxon>
        <taxon>Bacillati</taxon>
        <taxon>Bacillota</taxon>
        <taxon>Bacilli</taxon>
        <taxon>Lactobacillales</taxon>
        <taxon>Lactobacillaceae</taxon>
        <taxon>Lactobacillus</taxon>
    </lineage>
</organism>
<accession>A0A7D9N474</accession>
<reference evidence="8 9" key="1">
    <citation type="journal article" date="2014" name="Genome Announc.">
        <title>Complete Genome Sequences of Lactobacillus johnsonii Strain N6.2 and Lactobacillus reuteri Strain TD1.</title>
        <authorList>
            <person name="Leonard M.T."/>
            <person name="Valladares R.B."/>
            <person name="Ardissone A."/>
            <person name="Gonzalez C.F."/>
            <person name="Lorca G.L."/>
            <person name="Triplett E.W."/>
        </authorList>
    </citation>
    <scope>NUCLEOTIDE SEQUENCE [LARGE SCALE GENOMIC DNA]</scope>
    <source>
        <strain evidence="8 9">N6.2</strain>
    </source>
</reference>
<dbReference type="AlphaFoldDB" id="A0A7D9N474"/>
<feature type="transmembrane region" description="Helical" evidence="6">
    <location>
        <begin position="87"/>
        <end position="106"/>
    </location>
</feature>
<name>A0A7D9N474_LACJH</name>
<sequence>MSNDLPSDGHKVVSKGYKYFMVFLCMLTQAIPYGIAQLIQPLFVHPLVNTFHFTLASYTLIFTFGAVVGSLVSPMVGKALQKVNFKILYLIGICLSAGAYVIFGISTKLPGFYLAGIICMVGSTFYSGQGVPWIINHWFPFKGRGVALGLAFCGGSIGDIFLQPITQAILKHFMTGNTKTGHLTSMAPFFIFAVALLVVGLIIAAFIRVPKKDEDVASAEEIKKNRHEAAQKHAHEFQGWSGKQVLHMKWFWIFSIGFLIIGLGLASLNEDYAAFLDTKLSLTEVGMIGSVFGIAGIIGNISGGYLFDKFGTAKSMAYAGIMLIIAILMMILISTHPYGARINLYAGMGWAVASGLSVFSYMSGPAFMAKSLFGAKAQGVNLGYISLAYAIGFAIGAPLFGVIKGVTSFTTAWWSTIFFVAIGFILLIFAAIKIKQIQKNIVVNKPNIILDK</sequence>
<feature type="transmembrane region" description="Helical" evidence="6">
    <location>
        <begin position="288"/>
        <end position="307"/>
    </location>
</feature>
<dbReference type="InterPro" id="IPR050327">
    <property type="entry name" value="Proton-linked_MCT"/>
</dbReference>
<evidence type="ECO:0000256" key="3">
    <source>
        <dbReference type="ARBA" id="ARBA00022692"/>
    </source>
</evidence>
<dbReference type="Gene3D" id="1.20.1250.20">
    <property type="entry name" value="MFS general substrate transporter like domains"/>
    <property type="match status" value="2"/>
</dbReference>
<protein>
    <submittedName>
        <fullName evidence="8">Major facilitator transporter</fullName>
    </submittedName>
</protein>
<feature type="transmembrane region" description="Helical" evidence="6">
    <location>
        <begin position="316"/>
        <end position="336"/>
    </location>
</feature>
<feature type="transmembrane region" description="Helical" evidence="6">
    <location>
        <begin position="412"/>
        <end position="432"/>
    </location>
</feature>
<keyword evidence="5 6" id="KW-0472">Membrane</keyword>
<proteinExistence type="predicted"/>
<feature type="transmembrane region" description="Helical" evidence="6">
    <location>
        <begin position="382"/>
        <end position="400"/>
    </location>
</feature>
<dbReference type="PANTHER" id="PTHR11360">
    <property type="entry name" value="MONOCARBOXYLATE TRANSPORTER"/>
    <property type="match status" value="1"/>
</dbReference>
<evidence type="ECO:0000256" key="5">
    <source>
        <dbReference type="ARBA" id="ARBA00023136"/>
    </source>
</evidence>
<dbReference type="GO" id="GO:0005886">
    <property type="term" value="C:plasma membrane"/>
    <property type="evidence" value="ECO:0007669"/>
    <property type="project" value="UniProtKB-SubCell"/>
</dbReference>
<dbReference type="KEGG" id="ljn:T285_00340"/>
<keyword evidence="2" id="KW-0813">Transport</keyword>
<feature type="transmembrane region" description="Helical" evidence="6">
    <location>
        <begin position="112"/>
        <end position="135"/>
    </location>
</feature>
<dbReference type="InterPro" id="IPR020846">
    <property type="entry name" value="MFS_dom"/>
</dbReference>
<comment type="subcellular location">
    <subcellularLocation>
        <location evidence="1">Cell membrane</location>
        <topology evidence="1">Multi-pass membrane protein</topology>
    </subcellularLocation>
</comment>
<dbReference type="InterPro" id="IPR011701">
    <property type="entry name" value="MFS"/>
</dbReference>
<dbReference type="EMBL" id="CP006811">
    <property type="protein sequence ID" value="AHA96559.1"/>
    <property type="molecule type" value="Genomic_DNA"/>
</dbReference>
<dbReference type="GO" id="GO:0022857">
    <property type="term" value="F:transmembrane transporter activity"/>
    <property type="evidence" value="ECO:0007669"/>
    <property type="project" value="InterPro"/>
</dbReference>
<evidence type="ECO:0000256" key="6">
    <source>
        <dbReference type="SAM" id="Phobius"/>
    </source>
</evidence>
<dbReference type="Pfam" id="PF07690">
    <property type="entry name" value="MFS_1"/>
    <property type="match status" value="1"/>
</dbReference>
<evidence type="ECO:0000313" key="9">
    <source>
        <dbReference type="Proteomes" id="UP000018522"/>
    </source>
</evidence>
<dbReference type="Proteomes" id="UP000018522">
    <property type="component" value="Chromosome"/>
</dbReference>
<feature type="transmembrane region" description="Helical" evidence="6">
    <location>
        <begin position="250"/>
        <end position="268"/>
    </location>
</feature>
<feature type="domain" description="Major facilitator superfamily (MFS) profile" evidence="7">
    <location>
        <begin position="18"/>
        <end position="438"/>
    </location>
</feature>
<evidence type="ECO:0000259" key="7">
    <source>
        <dbReference type="PROSITE" id="PS50850"/>
    </source>
</evidence>